<comment type="similarity">
    <text evidence="2 6">Belongs to the FKBP-type PPIase family.</text>
</comment>
<feature type="signal peptide" evidence="7">
    <location>
        <begin position="1"/>
        <end position="20"/>
    </location>
</feature>
<evidence type="ECO:0000313" key="10">
    <source>
        <dbReference type="Proteomes" id="UP000292424"/>
    </source>
</evidence>
<evidence type="ECO:0000313" key="9">
    <source>
        <dbReference type="EMBL" id="QES88466.1"/>
    </source>
</evidence>
<dbReference type="PANTHER" id="PTHR43811">
    <property type="entry name" value="FKBP-TYPE PEPTIDYL-PROLYL CIS-TRANS ISOMERASE FKPA"/>
    <property type="match status" value="1"/>
</dbReference>
<evidence type="ECO:0000259" key="8">
    <source>
        <dbReference type="PROSITE" id="PS50059"/>
    </source>
</evidence>
<evidence type="ECO:0000256" key="4">
    <source>
        <dbReference type="ARBA" id="ARBA00023235"/>
    </source>
</evidence>
<evidence type="ECO:0000256" key="6">
    <source>
        <dbReference type="RuleBase" id="RU003915"/>
    </source>
</evidence>
<dbReference type="RefSeq" id="WP_131329353.1">
    <property type="nucleotide sequence ID" value="NZ_CP044016.1"/>
</dbReference>
<evidence type="ECO:0000256" key="3">
    <source>
        <dbReference type="ARBA" id="ARBA00023110"/>
    </source>
</evidence>
<dbReference type="PROSITE" id="PS51257">
    <property type="entry name" value="PROKAR_LIPOPROTEIN"/>
    <property type="match status" value="1"/>
</dbReference>
<accession>A0A5P2FY91</accession>
<name>A0A5P2FY91_9BACT</name>
<evidence type="ECO:0000256" key="7">
    <source>
        <dbReference type="SAM" id="SignalP"/>
    </source>
</evidence>
<dbReference type="KEGG" id="arac:E0W69_007250"/>
<dbReference type="EC" id="5.2.1.8" evidence="6"/>
<dbReference type="PROSITE" id="PS50059">
    <property type="entry name" value="FKBP_PPIASE"/>
    <property type="match status" value="1"/>
</dbReference>
<protein>
    <recommendedName>
        <fullName evidence="6">Peptidyl-prolyl cis-trans isomerase</fullName>
        <ecNumber evidence="6">5.2.1.8</ecNumber>
    </recommendedName>
</protein>
<feature type="chain" id="PRO_5024363360" description="Peptidyl-prolyl cis-trans isomerase" evidence="7">
    <location>
        <begin position="21"/>
        <end position="318"/>
    </location>
</feature>
<dbReference type="AlphaFoldDB" id="A0A5P2FY91"/>
<dbReference type="OrthoDB" id="9814548at2"/>
<evidence type="ECO:0000256" key="1">
    <source>
        <dbReference type="ARBA" id="ARBA00000971"/>
    </source>
</evidence>
<gene>
    <name evidence="9" type="ORF">E0W69_007250</name>
</gene>
<organism evidence="9 10">
    <name type="scientific">Rhizosphaericola mali</name>
    <dbReference type="NCBI Taxonomy" id="2545455"/>
    <lineage>
        <taxon>Bacteria</taxon>
        <taxon>Pseudomonadati</taxon>
        <taxon>Bacteroidota</taxon>
        <taxon>Chitinophagia</taxon>
        <taxon>Chitinophagales</taxon>
        <taxon>Chitinophagaceae</taxon>
        <taxon>Rhizosphaericola</taxon>
    </lineage>
</organism>
<evidence type="ECO:0000256" key="2">
    <source>
        <dbReference type="ARBA" id="ARBA00006577"/>
    </source>
</evidence>
<keyword evidence="4 5" id="KW-0413">Isomerase</keyword>
<reference evidence="9 10" key="1">
    <citation type="submission" date="2019-09" db="EMBL/GenBank/DDBJ databases">
        <title>Complete genome sequence of Arachidicoccus sp. B3-10 isolated from apple orchard soil.</title>
        <authorList>
            <person name="Kim H.S."/>
            <person name="Han K.-I."/>
            <person name="Suh M.K."/>
            <person name="Lee K.C."/>
            <person name="Eom M.K."/>
            <person name="Kim J.-S."/>
            <person name="Kang S.W."/>
            <person name="Sin Y."/>
            <person name="Lee J.-S."/>
        </authorList>
    </citation>
    <scope>NUCLEOTIDE SEQUENCE [LARGE SCALE GENOMIC DNA]</scope>
    <source>
        <strain evidence="9 10">B3-10</strain>
    </source>
</reference>
<feature type="domain" description="PPIase FKBP-type" evidence="8">
    <location>
        <begin position="204"/>
        <end position="296"/>
    </location>
</feature>
<dbReference type="Gene3D" id="3.10.50.40">
    <property type="match status" value="1"/>
</dbReference>
<proteinExistence type="inferred from homology"/>
<keyword evidence="3 5" id="KW-0697">Rotamase</keyword>
<keyword evidence="10" id="KW-1185">Reference proteome</keyword>
<comment type="catalytic activity">
    <reaction evidence="1 5 6">
        <text>[protein]-peptidylproline (omega=180) = [protein]-peptidylproline (omega=0)</text>
        <dbReference type="Rhea" id="RHEA:16237"/>
        <dbReference type="Rhea" id="RHEA-COMP:10747"/>
        <dbReference type="Rhea" id="RHEA-COMP:10748"/>
        <dbReference type="ChEBI" id="CHEBI:83833"/>
        <dbReference type="ChEBI" id="CHEBI:83834"/>
        <dbReference type="EC" id="5.2.1.8"/>
    </reaction>
</comment>
<dbReference type="SUPFAM" id="SSF54534">
    <property type="entry name" value="FKBP-like"/>
    <property type="match status" value="1"/>
</dbReference>
<keyword evidence="7" id="KW-0732">Signal</keyword>
<sequence>MRRTLSFVAAGAALFFAACGNTGFKKTKSGLEYKIIAGKGNEKDSTFKAGEFVKFNVEFSVKRKGKSDTTLYTTYEGMPTYTMVDTSVRAQLSYMELIPLAKVGDSLDFKVQVDTLINRGLVNPNEIFSKGAVIEGHLTLLKKFKSEPDVNADAMAEFNLEKGKEFNTVKAYLADKKINATQTKDSLFVLVTNPGDQTMKADSGMVATIKYKGVLMKDGKVFDTNMDKSKNHDEPLTVNVGQHMVIPGWDLGLKNFGKGGKGQIFVPAFLGYGPRPNGAIPANSNLIFDIEVLDVKKDTAKKPQMPMMPQMQQGQGAH</sequence>
<dbReference type="Pfam" id="PF00254">
    <property type="entry name" value="FKBP_C"/>
    <property type="match status" value="1"/>
</dbReference>
<evidence type="ECO:0000256" key="5">
    <source>
        <dbReference type="PROSITE-ProRule" id="PRU00277"/>
    </source>
</evidence>
<dbReference type="GO" id="GO:0003755">
    <property type="term" value="F:peptidyl-prolyl cis-trans isomerase activity"/>
    <property type="evidence" value="ECO:0007669"/>
    <property type="project" value="UniProtKB-UniRule"/>
</dbReference>
<dbReference type="PANTHER" id="PTHR43811:SF19">
    <property type="entry name" value="39 KDA FK506-BINDING NUCLEAR PROTEIN"/>
    <property type="match status" value="1"/>
</dbReference>
<dbReference type="InterPro" id="IPR001179">
    <property type="entry name" value="PPIase_FKBP_dom"/>
</dbReference>
<dbReference type="InterPro" id="IPR046357">
    <property type="entry name" value="PPIase_dom_sf"/>
</dbReference>
<dbReference type="Proteomes" id="UP000292424">
    <property type="component" value="Chromosome"/>
</dbReference>
<dbReference type="EMBL" id="CP044016">
    <property type="protein sequence ID" value="QES88466.1"/>
    <property type="molecule type" value="Genomic_DNA"/>
</dbReference>